<evidence type="ECO:0000259" key="1">
    <source>
        <dbReference type="PROSITE" id="PS51406"/>
    </source>
</evidence>
<dbReference type="InterPro" id="IPR036056">
    <property type="entry name" value="Fibrinogen-like_C"/>
</dbReference>
<protein>
    <submittedName>
        <fullName evidence="3">Angiopoietin-related protein 2-like</fullName>
    </submittedName>
</protein>
<dbReference type="SUPFAM" id="SSF56496">
    <property type="entry name" value="Fibrinogen C-terminal domain-like"/>
    <property type="match status" value="1"/>
</dbReference>
<sequence>MKESPFPFIRFYQVPRDCADYNGVDGVHYIYVSSMGKQLQVSCEQGWTVLMRRTGPELNFSRSWVDYRDGFGDVAGDHWLGLEAFHHLTNQGNYSLMVEFGLPFSTYDADNDENIMSRNCADEFKGGWWYRDCTHIVLTGKMATMDCTTFYYQQFKHTGLDDGNKEYLLSAAVLKIKQLT</sequence>
<proteinExistence type="predicted"/>
<dbReference type="Gene3D" id="3.90.215.10">
    <property type="entry name" value="Gamma Fibrinogen, chain A, domain 1"/>
    <property type="match status" value="1"/>
</dbReference>
<dbReference type="InterPro" id="IPR014716">
    <property type="entry name" value="Fibrinogen_a/b/g_C_1"/>
</dbReference>
<dbReference type="InParanoid" id="A0A1S3I3S8"/>
<feature type="domain" description="Fibrinogen C-terminal" evidence="1">
    <location>
        <begin position="9"/>
        <end position="99"/>
    </location>
</feature>
<dbReference type="Proteomes" id="UP000085678">
    <property type="component" value="Unplaced"/>
</dbReference>
<dbReference type="PANTHER" id="PTHR19143">
    <property type="entry name" value="FIBRINOGEN/TENASCIN/ANGIOPOEITIN"/>
    <property type="match status" value="1"/>
</dbReference>
<keyword evidence="2" id="KW-1185">Reference proteome</keyword>
<gene>
    <name evidence="3" type="primary">LOC106160768</name>
</gene>
<evidence type="ECO:0000313" key="3">
    <source>
        <dbReference type="RefSeq" id="XP_013392922.1"/>
    </source>
</evidence>
<dbReference type="KEGG" id="lak:106160768"/>
<dbReference type="RefSeq" id="XP_013392922.1">
    <property type="nucleotide sequence ID" value="XM_013537468.1"/>
</dbReference>
<dbReference type="InterPro" id="IPR050373">
    <property type="entry name" value="Fibrinogen_C-term_domain"/>
</dbReference>
<dbReference type="AlphaFoldDB" id="A0A1S3I3S8"/>
<dbReference type="STRING" id="7574.A0A1S3I3S8"/>
<dbReference type="GO" id="GO:0005615">
    <property type="term" value="C:extracellular space"/>
    <property type="evidence" value="ECO:0007669"/>
    <property type="project" value="TreeGrafter"/>
</dbReference>
<accession>A0A1S3I3S8</accession>
<dbReference type="PANTHER" id="PTHR19143:SF31">
    <property type="entry name" value="ANGIOPOIETIN-4"/>
    <property type="match status" value="1"/>
</dbReference>
<name>A0A1S3I3S8_LINAN</name>
<dbReference type="InterPro" id="IPR002181">
    <property type="entry name" value="Fibrinogen_a/b/g_C_dom"/>
</dbReference>
<dbReference type="Pfam" id="PF00147">
    <property type="entry name" value="Fibrinogen_C"/>
    <property type="match status" value="2"/>
</dbReference>
<evidence type="ECO:0000313" key="2">
    <source>
        <dbReference type="Proteomes" id="UP000085678"/>
    </source>
</evidence>
<dbReference type="GeneID" id="106160768"/>
<dbReference type="OrthoDB" id="6081480at2759"/>
<organism evidence="2 3">
    <name type="scientific">Lingula anatina</name>
    <name type="common">Brachiopod</name>
    <name type="synonym">Lingula unguis</name>
    <dbReference type="NCBI Taxonomy" id="7574"/>
    <lineage>
        <taxon>Eukaryota</taxon>
        <taxon>Metazoa</taxon>
        <taxon>Spiralia</taxon>
        <taxon>Lophotrochozoa</taxon>
        <taxon>Brachiopoda</taxon>
        <taxon>Linguliformea</taxon>
        <taxon>Lingulata</taxon>
        <taxon>Lingulida</taxon>
        <taxon>Linguloidea</taxon>
        <taxon>Lingulidae</taxon>
        <taxon>Lingula</taxon>
    </lineage>
</organism>
<dbReference type="Gene3D" id="4.10.530.10">
    <property type="entry name" value="Gamma-fibrinogen Carboxyl Terminal Fragment, domain 2"/>
    <property type="match status" value="1"/>
</dbReference>
<dbReference type="SMART" id="SM00186">
    <property type="entry name" value="FBG"/>
    <property type="match status" value="1"/>
</dbReference>
<reference evidence="3" key="1">
    <citation type="submission" date="2025-08" db="UniProtKB">
        <authorList>
            <consortium name="RefSeq"/>
        </authorList>
    </citation>
    <scope>IDENTIFICATION</scope>
    <source>
        <tissue evidence="3">Gonads</tissue>
    </source>
</reference>
<dbReference type="PROSITE" id="PS51406">
    <property type="entry name" value="FIBRINOGEN_C_2"/>
    <property type="match status" value="1"/>
</dbReference>